<dbReference type="Proteomes" id="UP000004169">
    <property type="component" value="Unassembled WGS sequence"/>
</dbReference>
<gene>
    <name evidence="7" type="ORF">PHAMO_270253</name>
</gene>
<evidence type="ECO:0000313" key="8">
    <source>
        <dbReference type="Proteomes" id="UP000004169"/>
    </source>
</evidence>
<dbReference type="EC" id="3.6.3.-" evidence="7"/>
<dbReference type="InterPro" id="IPR017871">
    <property type="entry name" value="ABC_transporter-like_CS"/>
</dbReference>
<feature type="domain" description="ABC transporter" evidence="6">
    <location>
        <begin position="4"/>
        <end position="234"/>
    </location>
</feature>
<name>H8FSS4_MAGML</name>
<proteinExistence type="predicted"/>
<dbReference type="SMART" id="SM00382">
    <property type="entry name" value="AAA"/>
    <property type="match status" value="1"/>
</dbReference>
<evidence type="ECO:0000256" key="1">
    <source>
        <dbReference type="ARBA" id="ARBA00022448"/>
    </source>
</evidence>
<keyword evidence="3 7" id="KW-0067">ATP-binding</keyword>
<evidence type="ECO:0000256" key="4">
    <source>
        <dbReference type="ARBA" id="ARBA00022967"/>
    </source>
</evidence>
<reference evidence="7 8" key="1">
    <citation type="journal article" date="2012" name="J. Bacteriol.">
        <title>Draft Genome Sequence of the Purple Photosynthetic Bacterium Phaeospirillum molischianum DSM120, a Particularly Versatile Bacterium.</title>
        <authorList>
            <person name="Duquesne K."/>
            <person name="Prima V."/>
            <person name="Ji B."/>
            <person name="Rouy Z."/>
            <person name="Medigue C."/>
            <person name="Talla E."/>
            <person name="Sturgis J.N."/>
        </authorList>
    </citation>
    <scope>NUCLEOTIDE SEQUENCE [LARGE SCALE GENOMIC DNA]</scope>
    <source>
        <strain evidence="8">DSM120</strain>
    </source>
</reference>
<comment type="caution">
    <text evidence="7">The sequence shown here is derived from an EMBL/GenBank/DDBJ whole genome shotgun (WGS) entry which is preliminary data.</text>
</comment>
<keyword evidence="8" id="KW-1185">Reference proteome</keyword>
<dbReference type="GO" id="GO:0005524">
    <property type="term" value="F:ATP binding"/>
    <property type="evidence" value="ECO:0007669"/>
    <property type="project" value="UniProtKB-KW"/>
</dbReference>
<dbReference type="STRING" id="1150626.PHAMO_270253"/>
<dbReference type="EMBL" id="CAHP01000020">
    <property type="protein sequence ID" value="CCG41412.1"/>
    <property type="molecule type" value="Genomic_DNA"/>
</dbReference>
<dbReference type="OrthoDB" id="9810077at2"/>
<protein>
    <submittedName>
        <fullName evidence="7">Hemin/siderophore import ATP-binding protein</fullName>
        <ecNumber evidence="7">3.6.3.-</ecNumber>
    </submittedName>
</protein>
<dbReference type="PROSITE" id="PS00211">
    <property type="entry name" value="ABC_TRANSPORTER_1"/>
    <property type="match status" value="1"/>
</dbReference>
<evidence type="ECO:0000256" key="2">
    <source>
        <dbReference type="ARBA" id="ARBA00022741"/>
    </source>
</evidence>
<keyword evidence="7" id="KW-0378">Hydrolase</keyword>
<accession>H8FSS4</accession>
<dbReference type="PANTHER" id="PTHR42794">
    <property type="entry name" value="HEMIN IMPORT ATP-BINDING PROTEIN HMUV"/>
    <property type="match status" value="1"/>
</dbReference>
<evidence type="ECO:0000259" key="6">
    <source>
        <dbReference type="PROSITE" id="PS50893"/>
    </source>
</evidence>
<sequence length="255" mass="27055">MTTLEWRGICLDRGGQRVLDQIDLSLTSGELLGIVGPNGAGKSALLRCAAGLDRPATGEVRLDGQGLTSLTAGSRARRLAYLPQSAEAAWPIPVRAAVALGRLPHGGCATDQAAITRALEAVEMSRFSERPLSTLSGGERALVLLARALAVEADILLLDEPCAALDPHHQLAVLELLRRQAEAGCAVGLVLHDLSLAARFCHRIVLLAEGRTLAVGPPETALSDAMLAQAYAIRGHRVLVEGKWLLVPWERLPSE</sequence>
<dbReference type="Gene3D" id="3.40.50.300">
    <property type="entry name" value="P-loop containing nucleotide triphosphate hydrolases"/>
    <property type="match status" value="1"/>
</dbReference>
<dbReference type="PROSITE" id="PS50893">
    <property type="entry name" value="ABC_TRANSPORTER_2"/>
    <property type="match status" value="1"/>
</dbReference>
<dbReference type="InterPro" id="IPR027417">
    <property type="entry name" value="P-loop_NTPase"/>
</dbReference>
<dbReference type="GO" id="GO:0016887">
    <property type="term" value="F:ATP hydrolysis activity"/>
    <property type="evidence" value="ECO:0007669"/>
    <property type="project" value="InterPro"/>
</dbReference>
<dbReference type="CDD" id="cd03214">
    <property type="entry name" value="ABC_Iron-Siderophores_B12_Hemin"/>
    <property type="match status" value="1"/>
</dbReference>
<dbReference type="AlphaFoldDB" id="H8FSS4"/>
<evidence type="ECO:0000313" key="7">
    <source>
        <dbReference type="EMBL" id="CCG41412.1"/>
    </source>
</evidence>
<organism evidence="7 8">
    <name type="scientific">Magnetospirillum molischianum DSM 120</name>
    <dbReference type="NCBI Taxonomy" id="1150626"/>
    <lineage>
        <taxon>Bacteria</taxon>
        <taxon>Pseudomonadati</taxon>
        <taxon>Pseudomonadota</taxon>
        <taxon>Alphaproteobacteria</taxon>
        <taxon>Rhodospirillales</taxon>
        <taxon>Rhodospirillaceae</taxon>
        <taxon>Magnetospirillum</taxon>
    </lineage>
</organism>
<keyword evidence="2" id="KW-0547">Nucleotide-binding</keyword>
<dbReference type="InterPro" id="IPR003439">
    <property type="entry name" value="ABC_transporter-like_ATP-bd"/>
</dbReference>
<dbReference type="eggNOG" id="COG1120">
    <property type="taxonomic scope" value="Bacteria"/>
</dbReference>
<dbReference type="RefSeq" id="WP_002728484.1">
    <property type="nucleotide sequence ID" value="NZ_CAHP01000020.1"/>
</dbReference>
<evidence type="ECO:0000256" key="3">
    <source>
        <dbReference type="ARBA" id="ARBA00022840"/>
    </source>
</evidence>
<comment type="function">
    <text evidence="5">Part of the ABC transporter complex HmuTUV involved in hemin import. Responsible for energy coupling to the transport system.</text>
</comment>
<dbReference type="SUPFAM" id="SSF52540">
    <property type="entry name" value="P-loop containing nucleoside triphosphate hydrolases"/>
    <property type="match status" value="1"/>
</dbReference>
<keyword evidence="1" id="KW-0813">Transport</keyword>
<dbReference type="PANTHER" id="PTHR42794:SF1">
    <property type="entry name" value="HEMIN IMPORT ATP-BINDING PROTEIN HMUV"/>
    <property type="match status" value="1"/>
</dbReference>
<dbReference type="Pfam" id="PF00005">
    <property type="entry name" value="ABC_tran"/>
    <property type="match status" value="1"/>
</dbReference>
<dbReference type="InterPro" id="IPR003593">
    <property type="entry name" value="AAA+_ATPase"/>
</dbReference>
<evidence type="ECO:0000256" key="5">
    <source>
        <dbReference type="ARBA" id="ARBA00037066"/>
    </source>
</evidence>
<keyword evidence="4" id="KW-1278">Translocase</keyword>